<accession>A0AAW0YSA5</accession>
<feature type="compositionally biased region" description="Low complexity" evidence="2">
    <location>
        <begin position="895"/>
        <end position="907"/>
    </location>
</feature>
<feature type="compositionally biased region" description="Low complexity" evidence="2">
    <location>
        <begin position="314"/>
        <end position="336"/>
    </location>
</feature>
<dbReference type="GO" id="GO:0005096">
    <property type="term" value="F:GTPase activator activity"/>
    <property type="evidence" value="ECO:0007669"/>
    <property type="project" value="TreeGrafter"/>
</dbReference>
<feature type="region of interest" description="Disordered" evidence="2">
    <location>
        <begin position="489"/>
        <end position="538"/>
    </location>
</feature>
<comment type="caution">
    <text evidence="4">The sequence shown here is derived from an EMBL/GenBank/DDBJ whole genome shotgun (WGS) entry which is preliminary data.</text>
</comment>
<evidence type="ECO:0000313" key="4">
    <source>
        <dbReference type="EMBL" id="KAK8854964.1"/>
    </source>
</evidence>
<feature type="compositionally biased region" description="Basic and acidic residues" evidence="2">
    <location>
        <begin position="186"/>
        <end position="200"/>
    </location>
</feature>
<dbReference type="EMBL" id="JBCAWK010000006">
    <property type="protein sequence ID" value="KAK8854964.1"/>
    <property type="molecule type" value="Genomic_DNA"/>
</dbReference>
<evidence type="ECO:0000313" key="5">
    <source>
        <dbReference type="Proteomes" id="UP001388673"/>
    </source>
</evidence>
<dbReference type="InterPro" id="IPR050302">
    <property type="entry name" value="Rab_GAP_TBC_domain"/>
</dbReference>
<dbReference type="SMART" id="SM00164">
    <property type="entry name" value="TBC"/>
    <property type="match status" value="1"/>
</dbReference>
<dbReference type="PANTHER" id="PTHR47219">
    <property type="entry name" value="RAB GTPASE-ACTIVATING PROTEIN 1-LIKE"/>
    <property type="match status" value="1"/>
</dbReference>
<name>A0AAW0YSA5_9TREE</name>
<feature type="compositionally biased region" description="Low complexity" evidence="2">
    <location>
        <begin position="763"/>
        <end position="775"/>
    </location>
</feature>
<evidence type="ECO:0000256" key="2">
    <source>
        <dbReference type="SAM" id="MobiDB-lite"/>
    </source>
</evidence>
<dbReference type="KEGG" id="kne:92180962"/>
<feature type="coiled-coil region" evidence="1">
    <location>
        <begin position="237"/>
        <end position="267"/>
    </location>
</feature>
<dbReference type="Gene3D" id="1.10.472.80">
    <property type="entry name" value="Ypt/Rab-GAP domain of gyp1p, domain 3"/>
    <property type="match status" value="1"/>
</dbReference>
<dbReference type="PROSITE" id="PS50086">
    <property type="entry name" value="TBC_RABGAP"/>
    <property type="match status" value="1"/>
</dbReference>
<organism evidence="4 5">
    <name type="scientific">Kwoniella newhampshirensis</name>
    <dbReference type="NCBI Taxonomy" id="1651941"/>
    <lineage>
        <taxon>Eukaryota</taxon>
        <taxon>Fungi</taxon>
        <taxon>Dikarya</taxon>
        <taxon>Basidiomycota</taxon>
        <taxon>Agaricomycotina</taxon>
        <taxon>Tremellomycetes</taxon>
        <taxon>Tremellales</taxon>
        <taxon>Cryptococcaceae</taxon>
        <taxon>Kwoniella</taxon>
    </lineage>
</organism>
<dbReference type="GeneID" id="92180962"/>
<feature type="region of interest" description="Disordered" evidence="2">
    <location>
        <begin position="291"/>
        <end position="340"/>
    </location>
</feature>
<keyword evidence="5" id="KW-1185">Reference proteome</keyword>
<evidence type="ECO:0000259" key="3">
    <source>
        <dbReference type="PROSITE" id="PS50086"/>
    </source>
</evidence>
<feature type="compositionally biased region" description="Polar residues" evidence="2">
    <location>
        <begin position="745"/>
        <end position="762"/>
    </location>
</feature>
<dbReference type="InterPro" id="IPR000195">
    <property type="entry name" value="Rab-GAP-TBC_dom"/>
</dbReference>
<dbReference type="FunFam" id="1.10.8.270:FF:000026">
    <property type="entry name" value="TBC (Tre-2/Bub2/Cdc16) domain family"/>
    <property type="match status" value="1"/>
</dbReference>
<proteinExistence type="predicted"/>
<protein>
    <recommendedName>
        <fullName evidence="3">Rab-GAP TBC domain-containing protein</fullName>
    </recommendedName>
</protein>
<dbReference type="SUPFAM" id="SSF47923">
    <property type="entry name" value="Ypt/Rab-GAP domain of gyp1p"/>
    <property type="match status" value="2"/>
</dbReference>
<dbReference type="AlphaFoldDB" id="A0AAW0YSA5"/>
<dbReference type="Gene3D" id="1.10.8.270">
    <property type="entry name" value="putative rabgap domain of human tbc1 domain family member 14 like domains"/>
    <property type="match status" value="1"/>
</dbReference>
<feature type="compositionally biased region" description="Basic and acidic residues" evidence="2">
    <location>
        <begin position="730"/>
        <end position="743"/>
    </location>
</feature>
<feature type="region of interest" description="Disordered" evidence="2">
    <location>
        <begin position="408"/>
        <end position="437"/>
    </location>
</feature>
<feature type="compositionally biased region" description="Low complexity" evidence="2">
    <location>
        <begin position="581"/>
        <end position="591"/>
    </location>
</feature>
<feature type="compositionally biased region" description="Polar residues" evidence="2">
    <location>
        <begin position="32"/>
        <end position="47"/>
    </location>
</feature>
<dbReference type="InterPro" id="IPR035969">
    <property type="entry name" value="Rab-GAP_TBC_sf"/>
</dbReference>
<feature type="region of interest" description="Disordered" evidence="2">
    <location>
        <begin position="572"/>
        <end position="627"/>
    </location>
</feature>
<feature type="domain" description="Rab-GAP TBC" evidence="3">
    <location>
        <begin position="950"/>
        <end position="1139"/>
    </location>
</feature>
<feature type="compositionally biased region" description="Polar residues" evidence="2">
    <location>
        <begin position="408"/>
        <end position="419"/>
    </location>
</feature>
<dbReference type="GO" id="GO:0031267">
    <property type="term" value="F:small GTPase binding"/>
    <property type="evidence" value="ECO:0007669"/>
    <property type="project" value="TreeGrafter"/>
</dbReference>
<feature type="compositionally biased region" description="Polar residues" evidence="2">
    <location>
        <begin position="801"/>
        <end position="824"/>
    </location>
</feature>
<dbReference type="Pfam" id="PF00566">
    <property type="entry name" value="RabGAP-TBC"/>
    <property type="match status" value="1"/>
</dbReference>
<feature type="compositionally biased region" description="Polar residues" evidence="2">
    <location>
        <begin position="511"/>
        <end position="530"/>
    </location>
</feature>
<feature type="region of interest" description="Disordered" evidence="2">
    <location>
        <begin position="891"/>
        <end position="917"/>
    </location>
</feature>
<dbReference type="RefSeq" id="XP_066803202.1">
    <property type="nucleotide sequence ID" value="XM_066946810.1"/>
</dbReference>
<dbReference type="Proteomes" id="UP001388673">
    <property type="component" value="Unassembled WGS sequence"/>
</dbReference>
<sequence length="1218" mass="132173">MADHPQPRSPLIPHSIDENNKKHPLAHPSLARRSSNHPSSHQQSDTQRGSSPSIPPPHRHRPHAATVSGSRPTHRSSATNGGLSEADLLGVGPSQRHLRRGSKTSPSLSSAAGLEDVQGHHLDRPQSQRADSSGSRPLLSYLDSLGRDEMAIVETRFDLLSDGELSQYLESLPGPSRTRYLATDRSSSEQDQSHTLHVEENDPSLSRVGTPPSDKSPLFPPSPPSLPSKQDAPDHPLRVLSRAVRELREVVAKLELENERLREETRARSIPPRKVADRMSIHDGLTEAISTSLTSDSPIHDLSSKPFPSEATHRPSSPAPSTTRSIRPRSPASSISVPFSYDPPGASSNYARSIDSTSSVAIPNVTPSTSKPINRQSWASGLWAWNASKKTRPRKGSIGSIASSVHVPSSPIVQQSASESALVDEEDEEGWRRGDGGSSPSFRAIFLATRIITPDPSSILTSPEIPPNSLIAYLAHSLVSNARDEGILARIPPDQRHRSRDSHTRSRAASIASQDSVGMTVDPSSSSSAGTPLKDQLKGHGYGDQALAATASLGRSLLSSVSSATLRGTKAISGLSEETRPSLLSRTSSSRGFPTTAVSPPSGVQVGGSHHSPSEETPPPSVELSSIVPDEARPPTVLLSRQNLGSFFQSTKVSKTKMATASRFESDEEPLTDRYGFIYDIQHAKMLKDASVAGTPAPMSLNGMIPRIDEETEGWIAKRRRNSRGSQRSDISKLDRANERPDDQGSITSPRRSIDSTDANSKSPDSTTPPRSRSSSRVDHSRHRSTTLMSLNPSPAKPITAQDQLTVSARGASSLQPRPHTAQSVAELSTSAPLSASATLAHPSSPAEPVHQISASRLTISSLLDQLTDIHDRQQKERLVEWDAFLKRRAKSKAATRGSTESGTAASGGRGRRQDEMRWGTGLIGISQIGLSGKTGQDDWRSFTKLVRHGIPMTYRSDVWAECSGAKDLMVPGEYSEILTVHANDTSSFLADIEKDVGRTFPGNVFFGGDGPGVGKLRRVLVAYSWHNPAVGYCQGMNMLAATLLLTHTDEEQAYWVLTCLVDRLLPPNYFVPSLLASRADQLVLSELVAQLVPKVYHHLEKLGVDLASVTFGWFLSLFTDCLPVETLFRVWDVFFVEGHDTLFRVAIAILKLNENEICNCESVSDLFSFISSMTSRLWGADRLIALQHSYKPIIRHIDVVARCERAVAIIQKEMDGE</sequence>
<dbReference type="PANTHER" id="PTHR47219:SF20">
    <property type="entry name" value="TBC1 DOMAIN FAMILY MEMBER 2B"/>
    <property type="match status" value="1"/>
</dbReference>
<feature type="compositionally biased region" description="Polar residues" evidence="2">
    <location>
        <begin position="67"/>
        <end position="82"/>
    </location>
</feature>
<feature type="region of interest" description="Disordered" evidence="2">
    <location>
        <begin position="716"/>
        <end position="830"/>
    </location>
</feature>
<keyword evidence="1" id="KW-0175">Coiled coil</keyword>
<reference evidence="4 5" key="1">
    <citation type="journal article" date="2024" name="bioRxiv">
        <title>Comparative genomics of Cryptococcus and Kwoniella reveals pathogenesis evolution and contrasting karyotype dynamics via intercentromeric recombination or chromosome fusion.</title>
        <authorList>
            <person name="Coelho M.A."/>
            <person name="David-Palma M."/>
            <person name="Shea T."/>
            <person name="Bowers K."/>
            <person name="McGinley-Smith S."/>
            <person name="Mohammad A.W."/>
            <person name="Gnirke A."/>
            <person name="Yurkov A.M."/>
            <person name="Nowrousian M."/>
            <person name="Sun S."/>
            <person name="Cuomo C.A."/>
            <person name="Heitman J."/>
        </authorList>
    </citation>
    <scope>NUCLEOTIDE SEQUENCE [LARGE SCALE GENOMIC DNA]</scope>
    <source>
        <strain evidence="4 5">CBS 13917</strain>
    </source>
</reference>
<gene>
    <name evidence="4" type="ORF">IAR55_003704</name>
</gene>
<feature type="region of interest" description="Disordered" evidence="2">
    <location>
        <begin position="168"/>
        <end position="234"/>
    </location>
</feature>
<feature type="compositionally biased region" description="Basic and acidic residues" evidence="2">
    <location>
        <begin position="117"/>
        <end position="126"/>
    </location>
</feature>
<evidence type="ECO:0000256" key="1">
    <source>
        <dbReference type="SAM" id="Coils"/>
    </source>
</evidence>
<feature type="compositionally biased region" description="Basic and acidic residues" evidence="2">
    <location>
        <begin position="489"/>
        <end position="504"/>
    </location>
</feature>
<feature type="region of interest" description="Disordered" evidence="2">
    <location>
        <begin position="1"/>
        <end position="137"/>
    </location>
</feature>